<dbReference type="Proteomes" id="UP000235145">
    <property type="component" value="Unassembled WGS sequence"/>
</dbReference>
<dbReference type="GO" id="GO:0016491">
    <property type="term" value="F:oxidoreductase activity"/>
    <property type="evidence" value="ECO:0007669"/>
    <property type="project" value="UniProtKB-KW"/>
</dbReference>
<sequence>MALRFLRIHTADEVFTTTFRNPTNRIFSLTDRSYSSSSSDLIRATLFPDDGIGPEIATSVKQIFNAAEVPIEWEEHYVGTEVDPRTQSFVTW</sequence>
<proteinExistence type="inferred from homology"/>
<dbReference type="Gene3D" id="3.40.718.10">
    <property type="entry name" value="Isopropylmalate Dehydrogenase"/>
    <property type="match status" value="1"/>
</dbReference>
<dbReference type="AlphaFoldDB" id="A0A9R1WHM9"/>
<gene>
    <name evidence="3" type="ORF">LSAT_V11C200065940</name>
</gene>
<evidence type="ECO:0000256" key="2">
    <source>
        <dbReference type="ARBA" id="ARBA00023002"/>
    </source>
</evidence>
<keyword evidence="4" id="KW-1185">Reference proteome</keyword>
<evidence type="ECO:0000256" key="1">
    <source>
        <dbReference type="ARBA" id="ARBA00007769"/>
    </source>
</evidence>
<dbReference type="PANTHER" id="PTHR11835">
    <property type="entry name" value="DECARBOXYLATING DEHYDROGENASES-ISOCITRATE, ISOPROPYLMALATE, TARTRATE"/>
    <property type="match status" value="1"/>
</dbReference>
<dbReference type="EMBL" id="NBSK02000002">
    <property type="protein sequence ID" value="KAJ0222626.1"/>
    <property type="molecule type" value="Genomic_DNA"/>
</dbReference>
<organism evidence="3 4">
    <name type="scientific">Lactuca sativa</name>
    <name type="common">Garden lettuce</name>
    <dbReference type="NCBI Taxonomy" id="4236"/>
    <lineage>
        <taxon>Eukaryota</taxon>
        <taxon>Viridiplantae</taxon>
        <taxon>Streptophyta</taxon>
        <taxon>Embryophyta</taxon>
        <taxon>Tracheophyta</taxon>
        <taxon>Spermatophyta</taxon>
        <taxon>Magnoliopsida</taxon>
        <taxon>eudicotyledons</taxon>
        <taxon>Gunneridae</taxon>
        <taxon>Pentapetalae</taxon>
        <taxon>asterids</taxon>
        <taxon>campanulids</taxon>
        <taxon>Asterales</taxon>
        <taxon>Asteraceae</taxon>
        <taxon>Cichorioideae</taxon>
        <taxon>Cichorieae</taxon>
        <taxon>Lactucinae</taxon>
        <taxon>Lactuca</taxon>
    </lineage>
</organism>
<evidence type="ECO:0000313" key="3">
    <source>
        <dbReference type="EMBL" id="KAJ0222626.1"/>
    </source>
</evidence>
<evidence type="ECO:0000313" key="4">
    <source>
        <dbReference type="Proteomes" id="UP000235145"/>
    </source>
</evidence>
<accession>A0A9R1WHM9</accession>
<evidence type="ECO:0008006" key="5">
    <source>
        <dbReference type="Google" id="ProtNLM"/>
    </source>
</evidence>
<comment type="similarity">
    <text evidence="1">Belongs to the isocitrate and isopropylmalate dehydrogenases family.</text>
</comment>
<comment type="caution">
    <text evidence="3">The sequence shown here is derived from an EMBL/GenBank/DDBJ whole genome shotgun (WGS) entry which is preliminary data.</text>
</comment>
<protein>
    <recommendedName>
        <fullName evidence="5">Isopropylmalate dehydrogenase-like domain-containing protein</fullName>
    </recommendedName>
</protein>
<name>A0A9R1WHM9_LACSA</name>
<reference evidence="3 4" key="1">
    <citation type="journal article" date="2017" name="Nat. Commun.">
        <title>Genome assembly with in vitro proximity ligation data and whole-genome triplication in lettuce.</title>
        <authorList>
            <person name="Reyes-Chin-Wo S."/>
            <person name="Wang Z."/>
            <person name="Yang X."/>
            <person name="Kozik A."/>
            <person name="Arikit S."/>
            <person name="Song C."/>
            <person name="Xia L."/>
            <person name="Froenicke L."/>
            <person name="Lavelle D.O."/>
            <person name="Truco M.J."/>
            <person name="Xia R."/>
            <person name="Zhu S."/>
            <person name="Xu C."/>
            <person name="Xu H."/>
            <person name="Xu X."/>
            <person name="Cox K."/>
            <person name="Korf I."/>
            <person name="Meyers B.C."/>
            <person name="Michelmore R.W."/>
        </authorList>
    </citation>
    <scope>NUCLEOTIDE SEQUENCE [LARGE SCALE GENOMIC DNA]</scope>
    <source>
        <strain evidence="4">cv. Salinas</strain>
        <tissue evidence="3">Seedlings</tissue>
    </source>
</reference>
<keyword evidence="2" id="KW-0560">Oxidoreductase</keyword>
<dbReference type="PANTHER" id="PTHR11835:SF34">
    <property type="entry name" value="ISOCITRATE DEHYDROGENASE [NAD] SUBUNIT ALPHA, MITOCHONDRIAL"/>
    <property type="match status" value="1"/>
</dbReference>
<dbReference type="SUPFAM" id="SSF53659">
    <property type="entry name" value="Isocitrate/Isopropylmalate dehydrogenase-like"/>
    <property type="match status" value="1"/>
</dbReference>